<proteinExistence type="predicted"/>
<evidence type="ECO:0000313" key="1">
    <source>
        <dbReference type="EMBL" id="BDI18393.1"/>
    </source>
</evidence>
<keyword evidence="2" id="KW-1185">Reference proteome</keyword>
<dbReference type="Proteomes" id="UP001055453">
    <property type="component" value="Chromosome"/>
</dbReference>
<reference evidence="1" key="1">
    <citation type="submission" date="2022-04" db="EMBL/GenBank/DDBJ databases">
        <title>Complete genome sequence of a cyanobacterium, Nostoc sp. SO-36, isolated in Antarctica.</title>
        <authorList>
            <person name="Kanesaki Y."/>
            <person name="Effendi D."/>
            <person name="Sakamoto T."/>
            <person name="Ohtani S."/>
            <person name="Awai K."/>
        </authorList>
    </citation>
    <scope>NUCLEOTIDE SEQUENCE</scope>
    <source>
        <strain evidence="1">SO-36</strain>
    </source>
</reference>
<name>A0ABM7Z5R6_NOSCO</name>
<evidence type="ECO:0000313" key="2">
    <source>
        <dbReference type="Proteomes" id="UP001055453"/>
    </source>
</evidence>
<organism evidence="1 2">
    <name type="scientific">Nostoc cf. commune SO-36</name>
    <dbReference type="NCBI Taxonomy" id="449208"/>
    <lineage>
        <taxon>Bacteria</taxon>
        <taxon>Bacillati</taxon>
        <taxon>Cyanobacteriota</taxon>
        <taxon>Cyanophyceae</taxon>
        <taxon>Nostocales</taxon>
        <taxon>Nostocaceae</taxon>
        <taxon>Nostoc</taxon>
    </lineage>
</organism>
<sequence length="76" mass="9016">MFNGKDSKSLVLSNLRIKAFSLEDEIYLFFDIIFVSLVRYGKSSSLLNIRCTKLTIKPNLIFYWINFSRKEKLKLF</sequence>
<protein>
    <submittedName>
        <fullName evidence="1">Uncharacterized protein</fullName>
    </submittedName>
</protein>
<dbReference type="EMBL" id="AP025732">
    <property type="protein sequence ID" value="BDI18393.1"/>
    <property type="molecule type" value="Genomic_DNA"/>
</dbReference>
<accession>A0ABM7Z5R6</accession>
<gene>
    <name evidence="1" type="ORF">ANSO36C_41950</name>
</gene>